<accession>A0ABR6VHB6</accession>
<comment type="caution">
    <text evidence="2">The sequence shown here is derived from an EMBL/GenBank/DDBJ whole genome shotgun (WGS) entry which is preliminary data.</text>
</comment>
<dbReference type="SUPFAM" id="SSF103515">
    <property type="entry name" value="Autotransporter"/>
    <property type="match status" value="1"/>
</dbReference>
<dbReference type="RefSeq" id="WP_186502852.1">
    <property type="nucleotide sequence ID" value="NZ_JACOGK010000012.1"/>
</dbReference>
<evidence type="ECO:0000313" key="2">
    <source>
        <dbReference type="EMBL" id="MBC3536697.1"/>
    </source>
</evidence>
<protein>
    <submittedName>
        <fullName evidence="2">Autotransporter outer membrane beta-barrel domain-containing protein</fullName>
    </submittedName>
</protein>
<proteinExistence type="predicted"/>
<organism evidence="2 3">
    <name type="scientific">Megasphaera hominis</name>
    <dbReference type="NCBI Taxonomy" id="159836"/>
    <lineage>
        <taxon>Bacteria</taxon>
        <taxon>Bacillati</taxon>
        <taxon>Bacillota</taxon>
        <taxon>Negativicutes</taxon>
        <taxon>Veillonellales</taxon>
        <taxon>Veillonellaceae</taxon>
        <taxon>Megasphaera</taxon>
    </lineage>
</organism>
<gene>
    <name evidence="2" type="ORF">H8J70_05470</name>
</gene>
<evidence type="ECO:0000313" key="3">
    <source>
        <dbReference type="Proteomes" id="UP000606870"/>
    </source>
</evidence>
<feature type="chain" id="PRO_5047523754" evidence="1">
    <location>
        <begin position="29"/>
        <end position="2119"/>
    </location>
</feature>
<feature type="signal peptide" evidence="1">
    <location>
        <begin position="1"/>
        <end position="28"/>
    </location>
</feature>
<reference evidence="2 3" key="1">
    <citation type="submission" date="2020-08" db="EMBL/GenBank/DDBJ databases">
        <authorList>
            <person name="Liu C."/>
            <person name="Sun Q."/>
        </authorList>
    </citation>
    <scope>NUCLEOTIDE SEQUENCE [LARGE SCALE GENOMIC DNA]</scope>
    <source>
        <strain evidence="2 3">NSJ-59</strain>
    </source>
</reference>
<dbReference type="InterPro" id="IPR036709">
    <property type="entry name" value="Autotransporte_beta_dom_sf"/>
</dbReference>
<keyword evidence="1" id="KW-0732">Signal</keyword>
<keyword evidence="3" id="KW-1185">Reference proteome</keyword>
<dbReference type="EMBL" id="JACOGK010000012">
    <property type="protein sequence ID" value="MBC3536697.1"/>
    <property type="molecule type" value="Genomic_DNA"/>
</dbReference>
<name>A0ABR6VHB6_9FIRM</name>
<evidence type="ECO:0000256" key="1">
    <source>
        <dbReference type="SAM" id="SignalP"/>
    </source>
</evidence>
<sequence>MKKQYSTLTALVLASLFGLAINVQTVQAETTAETKPGITIGKIDPADLTKVTYVTTIEPADSLYGTDYTKQTSYNALSVTGMTADNPLLGDFTAAGYLDAADTGSGTDAKGDNNNTVTITNTDMTDADAIDVGSIYGGYVTGNTQDTLLTANGNTVTITDDRLQDVYLGSVVGGYTDAGEASGNTVQLTGAYIDKYNNIYIEEDDDFVAGGQTKSGNAHDNHVTLTNADASTVYGGQTSSGNAYSNHVTIKEEVSSEEESDASGYVDTLYGGQTDSGNAYDNHVTLTNAEANTVYGGQTNSGNAYSNDVTINAGAAPGTVYGGFAGSGSIPSSNGGGMVELMTVSLTASLDETATVAAASDTTLPEKLTLSAYKNTVTLNQGSEISDAVYGGAAALGLSSEDFPVEEEYVTNSNLSLADSLTANGTETTGELSSDTANQLTTVSLSAAENEVIGTQAAAGAIYGGAVYAPSVYTPFVPASIAAIQYTDGGANSNTVTLTNMERVSSTFGGYVVNGAQAANLTANANQVKITGDENGQGSWYGTTVGGFNTFGEAANNYVTITGTLLSYPEEIAALQVQSTAAGTQKVPNIGLTTVYGGAVESGSATENHVSITNASASGDLYGGAAGGSVSDLTDSRQVAAAAYTNTTSTSDMTDLLSSSLVSAQAIPSYVDPEGLTSLQLQADKNTVQASSTTVSGSVYGGAAGDSSSSYFSTTMATLSPEISIKADGNTVTLDTNTTIQGSVYGGYAGDGGSLYIPIYLYTVQTAADATETETPLTTLTSSQSASGNKVILTNAAVTSELSANFWHKTSDGDDLPLTGRVGYVLSKGDVYGGYVSLPTPDSLNMNSASTLKASYTLQADHNAVGLTDSPVAGNVVGGFIGTTPYNYFNETVYDEGNTDATSTSAAVDTELQTDTLTIATSDLLGTSLYVVSTGTNAESLAYTLSANNNTVKLVNSDVSSFNKSFLEAARELNSSISETATVSPYSTLVYGGNVIGGYVSLGSSSLSGMTGVAVSNGSSAAASLLATSLVETTSASTADTTAVTGTGTANTGTIETGANHNTVTLINSAVTGAVVPTSYGDELLGGNVYGGYVDFVRSIYMDSTNLPTLSANDNHVTISYQKDATAAFAQVGGGQSFMGDASGNTVGITGKTVTADGETAPNVTISSAFGGSAFMGSADNNSVALDHVDVANPYLSYRYMPYGYSMSSPFGETAGVIGGAAYQGSMSPLETPANATASASNNQVVLIDSSVTTYAEEMADLPVAASGISIIGGYAYHDYAAELAADTTAYTASTHADGNRISLVRSQADTVLGGIAIGISDVTVAEDEAVSLTEDAETPAYKLSLNVSANDNLVQLTDSTVTNIIGAMATAGSTDQDTAITYTNTETANNNRVTLSGSTATQGIIGAIAATGTAAENQVYLGQGSQAESVFGGFSAAGNAQGNQTVLSGSTSKNVFGGYTLLGTATGNTVSLANSQVDVVYGGGTGNTGLDAIQSIMMSMAQAPIFMAGPSAMPTSGGMTASGNTVNISGGTVGSVWGGYAQDATITTYKIPTTDPGTMITVSDSLEASLVQQEGTGTLVPSTLETETITYKSGDASNNTVNLYSGTITGTITGGQSDSGAANNNTVNLYGGTLDKNVSLYGGVSSVESKGNTLNVYSKGNSVTNLGGFQTINFYIAPDAVAGDTMLTVTGNADVDGVIVQAGISDAVKLNVGQLINVAVKDTTSTTEDTSTTDTASTAGTLRKMSLKSNVVTTPTTTSDLTKIASLSMISGMDIVMDDAFIQHKVEIRRLDDNTIVLEIPEDDVPTINPDTKLFAEDRAAAINNIHTASDFAATNAYDGALMAWNDNSEVKEKFTPYLVVGGHDLRADTGSYIDTYGFNANLGFVNRTYQKDYTDTFMPFLEYGNGNYTSHLDDGARGDGNQHYVGAGLLARRDLNNGFHYEAMVHAGKITGDFHGLIHGHMVSYDSSATYVSAMAGAGKIVKKDKDSFDFYGKLFWTHLASDAVQTHSDQGTSQYNLDAVNSYRTRLGFRWTKDLDATSSVYAGLAWNYEFGDNAKARYSTFETPTAGVKGSSALLEIGWQSKITKNHPWGADIKLTGWTGVQRGATYSATISRAF</sequence>
<dbReference type="Proteomes" id="UP000606870">
    <property type="component" value="Unassembled WGS sequence"/>
</dbReference>